<keyword evidence="4" id="KW-1185">Reference proteome</keyword>
<evidence type="ECO:0000313" key="2">
    <source>
        <dbReference type="EMBL" id="CAF1231939.1"/>
    </source>
</evidence>
<dbReference type="EMBL" id="CAJNOQ010009702">
    <property type="protein sequence ID" value="CAF1231939.1"/>
    <property type="molecule type" value="Genomic_DNA"/>
</dbReference>
<comment type="caution">
    <text evidence="2">The sequence shown here is derived from an EMBL/GenBank/DDBJ whole genome shotgun (WGS) entry which is preliminary data.</text>
</comment>
<feature type="chain" id="PRO_5036226604" evidence="1">
    <location>
        <begin position="19"/>
        <end position="313"/>
    </location>
</feature>
<organism evidence="2 4">
    <name type="scientific">Didymodactylos carnosus</name>
    <dbReference type="NCBI Taxonomy" id="1234261"/>
    <lineage>
        <taxon>Eukaryota</taxon>
        <taxon>Metazoa</taxon>
        <taxon>Spiralia</taxon>
        <taxon>Gnathifera</taxon>
        <taxon>Rotifera</taxon>
        <taxon>Eurotatoria</taxon>
        <taxon>Bdelloidea</taxon>
        <taxon>Philodinida</taxon>
        <taxon>Philodinidae</taxon>
        <taxon>Didymodactylos</taxon>
    </lineage>
</organism>
<protein>
    <submittedName>
        <fullName evidence="2">Uncharacterized protein</fullName>
    </submittedName>
</protein>
<sequence>MALVLLFTALLLDGAATSANGRMGLTFRKTIHQAEFGIDGFACGDGPNVCDPYTGDTDCSRKLPVLCKRIDSSPRPAYVIITRNPSLNGGWLMGHVATTVPVQGSQFKNLRDVDLFCKGSFGVGWVTAAFHDGRLIPGMNNTRYSGKEWTNYGLTSTYKQGAWSFWAYVSAYNNTRHATTKIEPFTVMYDRHCQLSFDLQQTPTSIVQPCEYVKQLHQYISQANQMAQQNIEQQQQGAKSRYNQNKRNPSYDVVDYVCVARVGMRPKLASKNDGPYKITQKRGQLSYIVQDSRNLSDVKQVHVQRLRPYCQLQ</sequence>
<dbReference type="PANTHER" id="PTHR37984:SF15">
    <property type="entry name" value="INTEGRASE CATALYTIC DOMAIN-CONTAINING PROTEIN"/>
    <property type="match status" value="1"/>
</dbReference>
<evidence type="ECO:0000313" key="3">
    <source>
        <dbReference type="EMBL" id="CAF3994570.1"/>
    </source>
</evidence>
<dbReference type="AlphaFoldDB" id="A0A814YMB3"/>
<dbReference type="EMBL" id="CAJOBC010009707">
    <property type="protein sequence ID" value="CAF3994570.1"/>
    <property type="molecule type" value="Genomic_DNA"/>
</dbReference>
<dbReference type="PANTHER" id="PTHR37984">
    <property type="entry name" value="PROTEIN CBG26694"/>
    <property type="match status" value="1"/>
</dbReference>
<accession>A0A814YMB3</accession>
<dbReference type="Proteomes" id="UP000681722">
    <property type="component" value="Unassembled WGS sequence"/>
</dbReference>
<evidence type="ECO:0000256" key="1">
    <source>
        <dbReference type="SAM" id="SignalP"/>
    </source>
</evidence>
<dbReference type="InterPro" id="IPR050951">
    <property type="entry name" value="Retrovirus_Pol_polyprotein"/>
</dbReference>
<feature type="signal peptide" evidence="1">
    <location>
        <begin position="1"/>
        <end position="18"/>
    </location>
</feature>
<keyword evidence="1" id="KW-0732">Signal</keyword>
<evidence type="ECO:0000313" key="4">
    <source>
        <dbReference type="Proteomes" id="UP000663829"/>
    </source>
</evidence>
<name>A0A814YMB3_9BILA</name>
<proteinExistence type="predicted"/>
<dbReference type="OrthoDB" id="9979143at2759"/>
<reference evidence="2" key="1">
    <citation type="submission" date="2021-02" db="EMBL/GenBank/DDBJ databases">
        <authorList>
            <person name="Nowell W R."/>
        </authorList>
    </citation>
    <scope>NUCLEOTIDE SEQUENCE</scope>
</reference>
<dbReference type="Proteomes" id="UP000663829">
    <property type="component" value="Unassembled WGS sequence"/>
</dbReference>
<gene>
    <name evidence="2" type="ORF">GPM918_LOCUS25218</name>
    <name evidence="3" type="ORF">SRO942_LOCUS25224</name>
</gene>